<protein>
    <submittedName>
        <fullName evidence="2">Uncharacterized protein</fullName>
    </submittedName>
</protein>
<dbReference type="KEGG" id="ddi:DDB_G0277653"/>
<proteinExistence type="predicted"/>
<dbReference type="InParanoid" id="Q54ZE4"/>
<comment type="caution">
    <text evidence="2">The sequence shown here is derived from an EMBL/GenBank/DDBJ whole genome shotgun (WGS) entry which is preliminary data.</text>
</comment>
<sequence>MTEKTEILFWKVFKNKFIFNEIFNKVHNNQWIEYDEPNKYNVYNRCKFKYTHSLQIMIKNDLLPLIKDKIKHGDHIEIDRNSIKYLFSKLSKTPPVQLYSQIEITIFNEDYLEIIELLMKHRRDEFEITDLIKMAVITNSPDVIRLLVNEPYSVIIHPTIFEFAIIKSNLATIKELINLESINFKNYGIKLINEEFKRKSLSLAAHRETLKTTITEYIFNNPSLYSIPPPLSLINNQKDDEEGIKYEYIEFEEFIGLKSSSLLKSLMEFDIVKGKFKKNTVNSFLKMYHPYERLKVNIQIILKYGTPSLDTKEIKEILDKIDNIDEKDSNHLYKLQELAALQFPNQKNFCFYYSKKYGRNDESKEQVNVGIQEQLDTYSDWEIENEVEEEEEENVNKQREYFNNFNKFRKATVYNLSERYSSVTSIYLNTMKEGDIDTMKKLDKIKIYDGASGPVFRLDVSRFHYFQLPKEKEVLMKVWDYLNEHSFKQIGNNYEILMEFFSSVTDIISPLDLKISNLEDFMMARLSLMLFNSLTKNNLNVFQLLLNSFDKFNFLNGVVVEMNKLLNKEKILFGSDGKIIQLDNKYINQLIKSIEMAVEKYNKFISEPIENGVESFSIILNHLYDQLIRIKGISVDQLDYIRSIIPQQLLAFKWDVYRIFFYLNIRSRKLTKYILSRPRVSLFTEGNRNHSPLYNVYTSEGSYTLDLRKYLKLDLFTYDYILGRENTSSSGSGGAYENNNNNNNKKFINQFDTILKELIKQLSLDICTDVSNIDEILDGEDFFMVSFNKDLKYSLDIGRKDLFWELLDWIQQYMIKNENLMRYQVYQFNSPYESLLPTSTIFSKVKIIELPPPTTTTTATVKAKETTTTIGSRILKIDNFENPITNESSVKIGWNENKLIEPFKPMSKLINSFKFQREVIRSICRVMNVNEIQRFIQHNFFVSNFHILIYSCAVYNNRDDIMSFLLNNYNIKFNTFPIFSEEEKKHSQYLECKFILENHFEKVKNISKLKLEWRERRDLQFPLVLLNAFVFFLCNQFNISTYNKFIQNEDLEIRKQAIKETIKTLMGVHDEDENETYNLNENFVSVIKEENHKVLLIKSIIEQSDTQLYFKSALDQVLLEIIKKRKTDEINSPLIEYCGNSFSQAFFNGDIKTCNLILKYYPNQFKINKDSITEALQLQNIHIIKYYYKVENCKNLINNFKNDNNLLKHLKNELSKHPIYKYHLTWL</sequence>
<dbReference type="EMBL" id="AAFI02000020">
    <property type="protein sequence ID" value="EAL68644.1"/>
    <property type="molecule type" value="Genomic_DNA"/>
</dbReference>
<organism evidence="2 3">
    <name type="scientific">Dictyostelium discoideum</name>
    <name type="common">Social amoeba</name>
    <dbReference type="NCBI Taxonomy" id="44689"/>
    <lineage>
        <taxon>Eukaryota</taxon>
        <taxon>Amoebozoa</taxon>
        <taxon>Evosea</taxon>
        <taxon>Eumycetozoa</taxon>
        <taxon>Dictyostelia</taxon>
        <taxon>Dictyosteliales</taxon>
        <taxon>Dictyosteliaceae</taxon>
        <taxon>Dictyostelium</taxon>
    </lineage>
</organism>
<evidence type="ECO:0000313" key="3">
    <source>
        <dbReference type="Proteomes" id="UP000002195"/>
    </source>
</evidence>
<dbReference type="VEuPathDB" id="AmoebaDB:DDB_G0277653"/>
<keyword evidence="1" id="KW-0175">Coiled coil</keyword>
<dbReference type="PaxDb" id="44689-DDB0217999"/>
<evidence type="ECO:0000313" key="2">
    <source>
        <dbReference type="EMBL" id="EAL68644.1"/>
    </source>
</evidence>
<gene>
    <name evidence="2" type="ORF">DDB_G0277653</name>
</gene>
<name>Q54ZE4_DICDI</name>
<evidence type="ECO:0000256" key="1">
    <source>
        <dbReference type="SAM" id="Coils"/>
    </source>
</evidence>
<dbReference type="dictyBase" id="DDB_G0277653"/>
<dbReference type="RefSeq" id="XP_642553.1">
    <property type="nucleotide sequence ID" value="XM_637461.1"/>
</dbReference>
<dbReference type="Proteomes" id="UP000002195">
    <property type="component" value="Unassembled WGS sequence"/>
</dbReference>
<feature type="coiled-coil region" evidence="1">
    <location>
        <begin position="371"/>
        <end position="400"/>
    </location>
</feature>
<dbReference type="PANTHER" id="PTHR32457">
    <property type="entry name" value="F-BOX DOMAIN-CONTAINING PROTEIN-RELATED"/>
    <property type="match status" value="1"/>
</dbReference>
<dbReference type="PhylomeDB" id="Q54ZE4"/>
<reference evidence="2 3" key="1">
    <citation type="journal article" date="2005" name="Nature">
        <title>The genome of the social amoeba Dictyostelium discoideum.</title>
        <authorList>
            <consortium name="The Dictyostelium discoideum Sequencing Consortium"/>
            <person name="Eichinger L."/>
            <person name="Pachebat J.A."/>
            <person name="Glockner G."/>
            <person name="Rajandream M.A."/>
            <person name="Sucgang R."/>
            <person name="Berriman M."/>
            <person name="Song J."/>
            <person name="Olsen R."/>
            <person name="Szafranski K."/>
            <person name="Xu Q."/>
            <person name="Tunggal B."/>
            <person name="Kummerfeld S."/>
            <person name="Madera M."/>
            <person name="Konfortov B.A."/>
            <person name="Rivero F."/>
            <person name="Bankier A.T."/>
            <person name="Lehmann R."/>
            <person name="Hamlin N."/>
            <person name="Davies R."/>
            <person name="Gaudet P."/>
            <person name="Fey P."/>
            <person name="Pilcher K."/>
            <person name="Chen G."/>
            <person name="Saunders D."/>
            <person name="Sodergren E."/>
            <person name="Davis P."/>
            <person name="Kerhornou A."/>
            <person name="Nie X."/>
            <person name="Hall N."/>
            <person name="Anjard C."/>
            <person name="Hemphill L."/>
            <person name="Bason N."/>
            <person name="Farbrother P."/>
            <person name="Desany B."/>
            <person name="Just E."/>
            <person name="Morio T."/>
            <person name="Rost R."/>
            <person name="Churcher C."/>
            <person name="Cooper J."/>
            <person name="Haydock S."/>
            <person name="van Driessche N."/>
            <person name="Cronin A."/>
            <person name="Goodhead I."/>
            <person name="Muzny D."/>
            <person name="Mourier T."/>
            <person name="Pain A."/>
            <person name="Lu M."/>
            <person name="Harper D."/>
            <person name="Lindsay R."/>
            <person name="Hauser H."/>
            <person name="James K."/>
            <person name="Quiles M."/>
            <person name="Madan Babu M."/>
            <person name="Saito T."/>
            <person name="Buchrieser C."/>
            <person name="Wardroper A."/>
            <person name="Felder M."/>
            <person name="Thangavelu M."/>
            <person name="Johnson D."/>
            <person name="Knights A."/>
            <person name="Loulseged H."/>
            <person name="Mungall K."/>
            <person name="Oliver K."/>
            <person name="Price C."/>
            <person name="Quail M.A."/>
            <person name="Urushihara H."/>
            <person name="Hernandez J."/>
            <person name="Rabbinowitsch E."/>
            <person name="Steffen D."/>
            <person name="Sanders M."/>
            <person name="Ma J."/>
            <person name="Kohara Y."/>
            <person name="Sharp S."/>
            <person name="Simmonds M."/>
            <person name="Spiegler S."/>
            <person name="Tivey A."/>
            <person name="Sugano S."/>
            <person name="White B."/>
            <person name="Walker D."/>
            <person name="Woodward J."/>
            <person name="Winckler T."/>
            <person name="Tanaka Y."/>
            <person name="Shaulsky G."/>
            <person name="Schleicher M."/>
            <person name="Weinstock G."/>
            <person name="Rosenthal A."/>
            <person name="Cox E.C."/>
            <person name="Chisholm R.L."/>
            <person name="Gibbs R."/>
            <person name="Loomis W.F."/>
            <person name="Platzer M."/>
            <person name="Kay R.R."/>
            <person name="Williams J."/>
            <person name="Dear P.H."/>
            <person name="Noegel A.A."/>
            <person name="Barrell B."/>
            <person name="Kuspa A."/>
        </authorList>
    </citation>
    <scope>NUCLEOTIDE SEQUENCE [LARGE SCALE GENOMIC DNA]</scope>
    <source>
        <strain evidence="2 3">AX4</strain>
    </source>
</reference>
<keyword evidence="3" id="KW-1185">Reference proteome</keyword>
<dbReference type="AlphaFoldDB" id="Q54ZE4"/>
<dbReference type="PANTHER" id="PTHR32457:SF62">
    <property type="entry name" value="F-BOX DOMAIN-CONTAINING PROTEIN-RELATED"/>
    <property type="match status" value="1"/>
</dbReference>
<accession>Q54ZE4</accession>
<dbReference type="HOGENOM" id="CLU_261654_0_0_1"/>
<dbReference type="GeneID" id="8621115"/>
<dbReference type="FunCoup" id="Q54ZE4">
    <property type="interactions" value="3"/>
</dbReference>